<organism evidence="2 3">
    <name type="scientific">Cryobacterium lactosi</name>
    <dbReference type="NCBI Taxonomy" id="1259202"/>
    <lineage>
        <taxon>Bacteria</taxon>
        <taxon>Bacillati</taxon>
        <taxon>Actinomycetota</taxon>
        <taxon>Actinomycetes</taxon>
        <taxon>Micrococcales</taxon>
        <taxon>Microbacteriaceae</taxon>
        <taxon>Cryobacterium</taxon>
    </lineage>
</organism>
<name>A0A4R9BW91_9MICO</name>
<dbReference type="EMBL" id="SOHM01000018">
    <property type="protein sequence ID" value="TFD91067.1"/>
    <property type="molecule type" value="Genomic_DNA"/>
</dbReference>
<comment type="caution">
    <text evidence="2">The sequence shown here is derived from an EMBL/GenBank/DDBJ whole genome shotgun (WGS) entry which is preliminary data.</text>
</comment>
<dbReference type="Pfam" id="PF04480">
    <property type="entry name" value="DUF559"/>
    <property type="match status" value="1"/>
</dbReference>
<evidence type="ECO:0000313" key="3">
    <source>
        <dbReference type="Proteomes" id="UP000298468"/>
    </source>
</evidence>
<dbReference type="InterPro" id="IPR007569">
    <property type="entry name" value="DUF559"/>
</dbReference>
<reference evidence="2 3" key="1">
    <citation type="submission" date="2019-03" db="EMBL/GenBank/DDBJ databases">
        <title>Genomics of glacier-inhabiting Cryobacterium strains.</title>
        <authorList>
            <person name="Liu Q."/>
            <person name="Xin Y.-H."/>
        </authorList>
    </citation>
    <scope>NUCLEOTIDE SEQUENCE [LARGE SCALE GENOMIC DNA]</scope>
    <source>
        <strain evidence="2 3">Sr59</strain>
    </source>
</reference>
<dbReference type="OrthoDB" id="3173471at2"/>
<sequence>MSRRSELPRVLPLDGFTLAEARAAGVNRNRTRALDLETPFRGVRAAAGSRAEPAGLIRAYAARMPAGHFFSHATAARLLGFPLPPRLENDPRLHVSVLVPERALRMRGVVGHTVHRRPGLWIVNGLTTTDPVTTWCDLALSLGLDDLISVGDFLLGKLVPPATRSDLAAAVANRAGRRGVQRLREALELVRPRVESRRETYLRLMVVRAGFPEPDTNVPLPLRPGRKGARGDLVYLKYKVLVEYDGEQHRTDDTQYARDVERLDDLAADGWRVIRATKATHPAEVLARLDEALRARGWRP</sequence>
<dbReference type="RefSeq" id="WP_134640586.1">
    <property type="nucleotide sequence ID" value="NZ_SOHM01000018.1"/>
</dbReference>
<dbReference type="AlphaFoldDB" id="A0A4R9BW91"/>
<protein>
    <submittedName>
        <fullName evidence="2">DUF559 domain-containing protein</fullName>
    </submittedName>
</protein>
<feature type="domain" description="DUF559" evidence="1">
    <location>
        <begin position="232"/>
        <end position="277"/>
    </location>
</feature>
<evidence type="ECO:0000259" key="1">
    <source>
        <dbReference type="Pfam" id="PF04480"/>
    </source>
</evidence>
<dbReference type="SUPFAM" id="SSF52980">
    <property type="entry name" value="Restriction endonuclease-like"/>
    <property type="match status" value="1"/>
</dbReference>
<evidence type="ECO:0000313" key="2">
    <source>
        <dbReference type="EMBL" id="TFD91067.1"/>
    </source>
</evidence>
<dbReference type="Gene3D" id="3.40.960.10">
    <property type="entry name" value="VSR Endonuclease"/>
    <property type="match status" value="1"/>
</dbReference>
<accession>A0A4R9BW91</accession>
<gene>
    <name evidence="2" type="ORF">E3T61_09350</name>
</gene>
<proteinExistence type="predicted"/>
<dbReference type="Proteomes" id="UP000298468">
    <property type="component" value="Unassembled WGS sequence"/>
</dbReference>
<keyword evidence="3" id="KW-1185">Reference proteome</keyword>
<dbReference type="InterPro" id="IPR011335">
    <property type="entry name" value="Restrct_endonuc-II-like"/>
</dbReference>